<evidence type="ECO:0000256" key="2">
    <source>
        <dbReference type="ARBA" id="ARBA00022448"/>
    </source>
</evidence>
<keyword evidence="4" id="KW-0547">Nucleotide-binding</keyword>
<evidence type="ECO:0000313" key="8">
    <source>
        <dbReference type="Proteomes" id="UP001466331"/>
    </source>
</evidence>
<evidence type="ECO:0000256" key="5">
    <source>
        <dbReference type="ARBA" id="ARBA00022840"/>
    </source>
</evidence>
<dbReference type="PANTHER" id="PTHR42711">
    <property type="entry name" value="ABC TRANSPORTER ATP-BINDING PROTEIN"/>
    <property type="match status" value="1"/>
</dbReference>
<dbReference type="EMBL" id="JBCHKQ010000002">
    <property type="protein sequence ID" value="MEM5948174.1"/>
    <property type="molecule type" value="Genomic_DNA"/>
</dbReference>
<dbReference type="InterPro" id="IPR027417">
    <property type="entry name" value="P-loop_NTPase"/>
</dbReference>
<comment type="similarity">
    <text evidence="1">Belongs to the ABC transporter superfamily.</text>
</comment>
<evidence type="ECO:0000256" key="4">
    <source>
        <dbReference type="ARBA" id="ARBA00022741"/>
    </source>
</evidence>
<keyword evidence="5 7" id="KW-0067">ATP-binding</keyword>
<dbReference type="SUPFAM" id="SSF52540">
    <property type="entry name" value="P-loop containing nucleoside triphosphate hydrolases"/>
    <property type="match status" value="1"/>
</dbReference>
<dbReference type="SMART" id="SM00382">
    <property type="entry name" value="AAA"/>
    <property type="match status" value="1"/>
</dbReference>
<name>A0ABU9UBX8_9SPIR</name>
<dbReference type="Proteomes" id="UP001466331">
    <property type="component" value="Unassembled WGS sequence"/>
</dbReference>
<protein>
    <submittedName>
        <fullName evidence="7">ABC transporter ATP-binding protein</fullName>
    </submittedName>
</protein>
<dbReference type="RefSeq" id="WP_420069620.1">
    <property type="nucleotide sequence ID" value="NZ_JBCHKQ010000002.1"/>
</dbReference>
<evidence type="ECO:0000259" key="6">
    <source>
        <dbReference type="PROSITE" id="PS50893"/>
    </source>
</evidence>
<dbReference type="InterPro" id="IPR003593">
    <property type="entry name" value="AAA+_ATPase"/>
</dbReference>
<dbReference type="InterPro" id="IPR050763">
    <property type="entry name" value="ABC_transporter_ATP-binding"/>
</dbReference>
<feature type="domain" description="ABC transporter" evidence="6">
    <location>
        <begin position="2"/>
        <end position="231"/>
    </location>
</feature>
<sequence length="317" mass="35612">MIKVQNLTKRYGSHTAVKDISFSIEKGEIIGFLGPNGAGKSTTMNILTGYLSATEGEVEIAGKKILEDPIECKKHIGYLPENPPLYMTFTAREYLDFVCDLKGINKKYKKEHIDTISEKVGITHVMNRLIKNLSKGYKQRVGLAQALIGDPDILILDEPTIGLDPRQILDIRSLIKDLGKEHTVILSSHILPEVSMVCKRILIINNGTLIADDTPEKLASRLSGSNKLLLRLEAKKEDVEKAFSEIKEIQNLNFKESQEENTIDVEVIANENTDIRKPLFYACANKNIPILTMRSLDVNLEDIFLHLITEENQEKEG</sequence>
<gene>
    <name evidence="7" type="ORF">WKV44_06435</name>
</gene>
<dbReference type="GO" id="GO:0005524">
    <property type="term" value="F:ATP binding"/>
    <property type="evidence" value="ECO:0007669"/>
    <property type="project" value="UniProtKB-KW"/>
</dbReference>
<dbReference type="PANTHER" id="PTHR42711:SF5">
    <property type="entry name" value="ABC TRANSPORTER ATP-BINDING PROTEIN NATA"/>
    <property type="match status" value="1"/>
</dbReference>
<organism evidence="7 8">
    <name type="scientific">Rarispira pelagica</name>
    <dbReference type="NCBI Taxonomy" id="3141764"/>
    <lineage>
        <taxon>Bacteria</taxon>
        <taxon>Pseudomonadati</taxon>
        <taxon>Spirochaetota</taxon>
        <taxon>Spirochaetia</taxon>
        <taxon>Winmispirales</taxon>
        <taxon>Winmispiraceae</taxon>
        <taxon>Rarispira</taxon>
    </lineage>
</organism>
<dbReference type="Pfam" id="PF00005">
    <property type="entry name" value="ABC_tran"/>
    <property type="match status" value="1"/>
</dbReference>
<reference evidence="7 8" key="1">
    <citation type="submission" date="2024-03" db="EMBL/GenBank/DDBJ databases">
        <title>Ignisphaera cupida sp. nov., a hyperthermophilic hydrolytic archaeon from a hot spring of Kamchatka, and proposal of Ignisphaeraceae fam. nov.</title>
        <authorList>
            <person name="Podosokorskaya O.A."/>
            <person name="Elcheninov A.G."/>
            <person name="Maltseva A.I."/>
            <person name="Zayulina K.S."/>
            <person name="Novikov A."/>
            <person name="Merkel A.Y."/>
        </authorList>
    </citation>
    <scope>NUCLEOTIDE SEQUENCE [LARGE SCALE GENOMIC DNA]</scope>
    <source>
        <strain evidence="7 8">38H-sp</strain>
    </source>
</reference>
<evidence type="ECO:0000256" key="3">
    <source>
        <dbReference type="ARBA" id="ARBA00022458"/>
    </source>
</evidence>
<evidence type="ECO:0000256" key="1">
    <source>
        <dbReference type="ARBA" id="ARBA00005417"/>
    </source>
</evidence>
<keyword evidence="8" id="KW-1185">Reference proteome</keyword>
<comment type="caution">
    <text evidence="7">The sequence shown here is derived from an EMBL/GenBank/DDBJ whole genome shotgun (WGS) entry which is preliminary data.</text>
</comment>
<dbReference type="CDD" id="cd03230">
    <property type="entry name" value="ABC_DR_subfamily_A"/>
    <property type="match status" value="1"/>
</dbReference>
<accession>A0ABU9UBX8</accession>
<keyword evidence="3" id="KW-0536">Nodulation</keyword>
<dbReference type="Gene3D" id="3.40.50.300">
    <property type="entry name" value="P-loop containing nucleotide triphosphate hydrolases"/>
    <property type="match status" value="1"/>
</dbReference>
<evidence type="ECO:0000313" key="7">
    <source>
        <dbReference type="EMBL" id="MEM5948174.1"/>
    </source>
</evidence>
<keyword evidence="2" id="KW-0813">Transport</keyword>
<dbReference type="PROSITE" id="PS50893">
    <property type="entry name" value="ABC_TRANSPORTER_2"/>
    <property type="match status" value="1"/>
</dbReference>
<proteinExistence type="inferred from homology"/>
<dbReference type="InterPro" id="IPR003439">
    <property type="entry name" value="ABC_transporter-like_ATP-bd"/>
</dbReference>